<feature type="transmembrane region" description="Helical" evidence="1">
    <location>
        <begin position="201"/>
        <end position="220"/>
    </location>
</feature>
<reference evidence="2 3" key="1">
    <citation type="submission" date="2024-05" db="EMBL/GenBank/DDBJ databases">
        <authorList>
            <consortium name="Candidatus Magnetaquicoccaceae bacterium FCR-1 genome sequencing consortium"/>
            <person name="Shimoshige H."/>
            <person name="Shimamura S."/>
            <person name="Taoka A."/>
            <person name="Kobayashi H."/>
            <person name="Maekawa T."/>
        </authorList>
    </citation>
    <scope>NUCLEOTIDE SEQUENCE [LARGE SCALE GENOMIC DNA]</scope>
    <source>
        <strain evidence="2 3">FCR-1</strain>
    </source>
</reference>
<dbReference type="Proteomes" id="UP001628193">
    <property type="component" value="Unassembled WGS sequence"/>
</dbReference>
<keyword evidence="1" id="KW-0472">Membrane</keyword>
<feature type="transmembrane region" description="Helical" evidence="1">
    <location>
        <begin position="128"/>
        <end position="147"/>
    </location>
</feature>
<feature type="transmembrane region" description="Helical" evidence="1">
    <location>
        <begin position="20"/>
        <end position="38"/>
    </location>
</feature>
<reference evidence="2 3" key="2">
    <citation type="submission" date="2024-09" db="EMBL/GenBank/DDBJ databases">
        <title>Draft genome sequence of Candidatus Magnetaquicoccaceae bacterium FCR-1.</title>
        <authorList>
            <person name="Shimoshige H."/>
            <person name="Shimamura S."/>
            <person name="Taoka A."/>
            <person name="Kobayashi H."/>
            <person name="Maekawa T."/>
        </authorList>
    </citation>
    <scope>NUCLEOTIDE SEQUENCE [LARGE SCALE GENOMIC DNA]</scope>
    <source>
        <strain evidence="2 3">FCR-1</strain>
    </source>
</reference>
<sequence>MMVSITLILFQHDSIHMLPLAYGAGYWLATIWLWIRLLKEAKGRFRYAWVALPVLMRRIVKHYSALMTSTLYGFAERFWMSSIPEGGIASIQTVQQLIMGLSSLLSMRDSYLVPLAQEQGREERLRRLLMGVLLISISACNFIAWIAPEITSVLFNYGRTSNKDLVLIANLLSLGAITTIPATLSALVWRTRQLSGHHNRFMISSITSASLTFGLGWILIKDMQLGANGIVFMQAINSCISLLIALSGLEDHSGFVKTVFKWAALIGGGAILFSFIAVNFARNTFHQPILVILLSGSTYAVLTAAFGYLLRHKLRALCF</sequence>
<feature type="transmembrane region" description="Helical" evidence="1">
    <location>
        <begin position="259"/>
        <end position="277"/>
    </location>
</feature>
<feature type="transmembrane region" description="Helical" evidence="1">
    <location>
        <begin position="167"/>
        <end position="189"/>
    </location>
</feature>
<evidence type="ECO:0000256" key="1">
    <source>
        <dbReference type="SAM" id="Phobius"/>
    </source>
</evidence>
<protein>
    <recommendedName>
        <fullName evidence="4">Polysaccharide biosynthesis protein</fullName>
    </recommendedName>
</protein>
<keyword evidence="1" id="KW-1133">Transmembrane helix</keyword>
<keyword evidence="1" id="KW-0812">Transmembrane</keyword>
<feature type="transmembrane region" description="Helical" evidence="1">
    <location>
        <begin position="289"/>
        <end position="310"/>
    </location>
</feature>
<feature type="transmembrane region" description="Helical" evidence="1">
    <location>
        <begin position="226"/>
        <end position="247"/>
    </location>
</feature>
<evidence type="ECO:0000313" key="2">
    <source>
        <dbReference type="EMBL" id="GAB0056191.1"/>
    </source>
</evidence>
<gene>
    <name evidence="2" type="ORF">SIID45300_00496</name>
</gene>
<proteinExistence type="predicted"/>
<organism evidence="2 3">
    <name type="scientific">Candidatus Magnetaquiglobus chichijimensis</name>
    <dbReference type="NCBI Taxonomy" id="3141448"/>
    <lineage>
        <taxon>Bacteria</taxon>
        <taxon>Pseudomonadati</taxon>
        <taxon>Pseudomonadota</taxon>
        <taxon>Magnetococcia</taxon>
        <taxon>Magnetococcales</taxon>
        <taxon>Candidatus Magnetaquicoccaceae</taxon>
        <taxon>Candidatus Magnetaquiglobus</taxon>
    </lineage>
</organism>
<evidence type="ECO:0008006" key="4">
    <source>
        <dbReference type="Google" id="ProtNLM"/>
    </source>
</evidence>
<accession>A0ABQ0C5L9</accession>
<evidence type="ECO:0000313" key="3">
    <source>
        <dbReference type="Proteomes" id="UP001628193"/>
    </source>
</evidence>
<keyword evidence="3" id="KW-1185">Reference proteome</keyword>
<dbReference type="EMBL" id="BAAFGK010000002">
    <property type="protein sequence ID" value="GAB0056191.1"/>
    <property type="molecule type" value="Genomic_DNA"/>
</dbReference>
<name>A0ABQ0C5L9_9PROT</name>
<comment type="caution">
    <text evidence="2">The sequence shown here is derived from an EMBL/GenBank/DDBJ whole genome shotgun (WGS) entry which is preliminary data.</text>
</comment>